<dbReference type="EMBL" id="LNZH02000209">
    <property type="protein sequence ID" value="OCB85405.1"/>
    <property type="molecule type" value="Genomic_DNA"/>
</dbReference>
<comment type="subcellular location">
    <subcellularLocation>
        <location evidence="1">Secreted</location>
    </subcellularLocation>
</comment>
<gene>
    <name evidence="7" type="ORF">A7U60_g7414</name>
</gene>
<dbReference type="Proteomes" id="UP000757232">
    <property type="component" value="Unassembled WGS sequence"/>
</dbReference>
<keyword evidence="3" id="KW-0964">Secreted</keyword>
<keyword evidence="4 6" id="KW-0732">Signal</keyword>
<dbReference type="PANTHER" id="PTHR13234:SF8">
    <property type="entry name" value="GAMMA-INTERFERON-INDUCIBLE LYSOSOMAL THIOL REDUCTASE"/>
    <property type="match status" value="1"/>
</dbReference>
<comment type="similarity">
    <text evidence="2">Belongs to the GILT family.</text>
</comment>
<comment type="caution">
    <text evidence="7">The sequence shown here is derived from an EMBL/GenBank/DDBJ whole genome shotgun (WGS) entry which is preliminary data.</text>
</comment>
<dbReference type="GO" id="GO:0016671">
    <property type="term" value="F:oxidoreductase activity, acting on a sulfur group of donors, disulfide as acceptor"/>
    <property type="evidence" value="ECO:0007669"/>
    <property type="project" value="InterPro"/>
</dbReference>
<organism evidence="7 8">
    <name type="scientific">Sanghuangporus baumii</name>
    <name type="common">Phellinus baumii</name>
    <dbReference type="NCBI Taxonomy" id="108892"/>
    <lineage>
        <taxon>Eukaryota</taxon>
        <taxon>Fungi</taxon>
        <taxon>Dikarya</taxon>
        <taxon>Basidiomycota</taxon>
        <taxon>Agaricomycotina</taxon>
        <taxon>Agaricomycetes</taxon>
        <taxon>Hymenochaetales</taxon>
        <taxon>Hymenochaetaceae</taxon>
        <taxon>Sanghuangporus</taxon>
    </lineage>
</organism>
<dbReference type="InterPro" id="IPR004911">
    <property type="entry name" value="Interferon-induced_GILT"/>
</dbReference>
<keyword evidence="8" id="KW-1185">Reference proteome</keyword>
<evidence type="ECO:0000313" key="8">
    <source>
        <dbReference type="Proteomes" id="UP000757232"/>
    </source>
</evidence>
<evidence type="ECO:0000256" key="1">
    <source>
        <dbReference type="ARBA" id="ARBA00004613"/>
    </source>
</evidence>
<name>A0A9Q5HSY0_SANBA</name>
<evidence type="ECO:0000256" key="4">
    <source>
        <dbReference type="ARBA" id="ARBA00022729"/>
    </source>
</evidence>
<evidence type="ECO:0000313" key="7">
    <source>
        <dbReference type="EMBL" id="OCB85405.1"/>
    </source>
</evidence>
<dbReference type="PANTHER" id="PTHR13234">
    <property type="entry name" value="GAMMA-INTERFERON INDUCIBLE LYSOSOMAL THIOL REDUCTASE GILT"/>
    <property type="match status" value="1"/>
</dbReference>
<proteinExistence type="inferred from homology"/>
<dbReference type="OrthoDB" id="958254at2759"/>
<sequence length="269" mass="29423">MPSIALRVLSMFSLALLLAPTAIAAATAYGRLMLQFPNFWPDGPQQQSTLAVGNEDVKVPVTLGVMSRCPDALICEATFDKVVPQVADKIDLSLEFIGKINDSEPDFGVTCLHGPGECAGNVQELCAAKYLDVQQWWPYLKCQNFNGRNKVGEPDIALKCADTAKFDWLGSGVGLCAGEDGSGKGAEGVQLLKDSVRRTEELGIEYVFPTSIRRDDINVVDINRKSCTVLINNKPVCIHDGAWKECEDGHAPEDFIRQINAEYEKLNMV</sequence>
<evidence type="ECO:0000256" key="5">
    <source>
        <dbReference type="ARBA" id="ARBA00023180"/>
    </source>
</evidence>
<feature type="chain" id="PRO_5040184394" evidence="6">
    <location>
        <begin position="25"/>
        <end position="269"/>
    </location>
</feature>
<evidence type="ECO:0000256" key="3">
    <source>
        <dbReference type="ARBA" id="ARBA00022525"/>
    </source>
</evidence>
<protein>
    <submittedName>
        <fullName evidence="7">Uncharacterized protein</fullName>
    </submittedName>
</protein>
<accession>A0A9Q5HSY0</accession>
<evidence type="ECO:0000256" key="6">
    <source>
        <dbReference type="SAM" id="SignalP"/>
    </source>
</evidence>
<feature type="signal peptide" evidence="6">
    <location>
        <begin position="1"/>
        <end position="24"/>
    </location>
</feature>
<keyword evidence="5" id="KW-0325">Glycoprotein</keyword>
<evidence type="ECO:0000256" key="2">
    <source>
        <dbReference type="ARBA" id="ARBA00005679"/>
    </source>
</evidence>
<dbReference type="AlphaFoldDB" id="A0A9Q5HSY0"/>
<dbReference type="Pfam" id="PF03227">
    <property type="entry name" value="GILT"/>
    <property type="match status" value="1"/>
</dbReference>
<dbReference type="GO" id="GO:0005576">
    <property type="term" value="C:extracellular region"/>
    <property type="evidence" value="ECO:0007669"/>
    <property type="project" value="UniProtKB-SubCell"/>
</dbReference>
<reference evidence="7" key="1">
    <citation type="submission" date="2016-06" db="EMBL/GenBank/DDBJ databases">
        <title>Draft Genome sequence of the fungus Inonotus baumii.</title>
        <authorList>
            <person name="Zhu H."/>
            <person name="Lin W."/>
        </authorList>
    </citation>
    <scope>NUCLEOTIDE SEQUENCE</scope>
    <source>
        <strain evidence="7">821</strain>
    </source>
</reference>